<dbReference type="PIRSF" id="PIRSF005814">
    <property type="entry name" value="MutS_YshD"/>
    <property type="match status" value="1"/>
</dbReference>
<keyword evidence="3 7" id="KW-0378">Hydrolase</keyword>
<keyword evidence="4 7" id="KW-0067">ATP-binding</keyword>
<dbReference type="NCBIfam" id="TIGR01069">
    <property type="entry name" value="mutS2"/>
    <property type="match status" value="1"/>
</dbReference>
<dbReference type="KEGG" id="llu:AKJ09_06306"/>
<dbReference type="GO" id="GO:0030983">
    <property type="term" value="F:mismatched DNA binding"/>
    <property type="evidence" value="ECO:0007669"/>
    <property type="project" value="InterPro"/>
</dbReference>
<dbReference type="PANTHER" id="PTHR48466">
    <property type="entry name" value="OS10G0509000 PROTEIN-RELATED"/>
    <property type="match status" value="1"/>
</dbReference>
<accession>A0A0K1Q1M5</accession>
<dbReference type="GO" id="GO:0019843">
    <property type="term" value="F:rRNA binding"/>
    <property type="evidence" value="ECO:0007669"/>
    <property type="project" value="UniProtKB-UniRule"/>
</dbReference>
<dbReference type="EC" id="3.6.4.-" evidence="7"/>
<evidence type="ECO:0000256" key="1">
    <source>
        <dbReference type="ARBA" id="ARBA00022730"/>
    </source>
</evidence>
<protein>
    <recommendedName>
        <fullName evidence="7">Endonuclease MutS2</fullName>
        <ecNumber evidence="7">3.1.-.-</ecNumber>
    </recommendedName>
    <alternativeName>
        <fullName evidence="7">Ribosome-associated protein quality control-upstream factor</fullName>
        <shortName evidence="7">RQC-upstream factor</shortName>
        <shortName evidence="7">RqcU</shortName>
        <ecNumber evidence="7">3.6.4.-</ecNumber>
    </alternativeName>
</protein>
<keyword evidence="8" id="KW-0175">Coiled coil</keyword>
<dbReference type="Pfam" id="PF00488">
    <property type="entry name" value="MutS_V"/>
    <property type="match status" value="1"/>
</dbReference>
<dbReference type="SMART" id="SM00463">
    <property type="entry name" value="SMR"/>
    <property type="match status" value="1"/>
</dbReference>
<dbReference type="SUPFAM" id="SSF160443">
    <property type="entry name" value="SMR domain-like"/>
    <property type="match status" value="1"/>
</dbReference>
<comment type="function">
    <text evidence="7">Acts as a ribosome collision sensor, splitting the ribosome into its 2 subunits. Detects stalled/collided 70S ribosomes which it binds and splits by an ATP-hydrolysis driven conformational change. Acts upstream of the ribosome quality control system (RQC), a ribosome-associated complex that mediates the extraction of incompletely synthesized nascent chains from stalled ribosomes and their subsequent degradation. Probably generates substrates for RQC.</text>
</comment>
<dbReference type="GO" id="GO:0043023">
    <property type="term" value="F:ribosomal large subunit binding"/>
    <property type="evidence" value="ECO:0007669"/>
    <property type="project" value="UniProtKB-UniRule"/>
</dbReference>
<feature type="domain" description="Smr" evidence="10">
    <location>
        <begin position="755"/>
        <end position="830"/>
    </location>
</feature>
<dbReference type="GO" id="GO:0006298">
    <property type="term" value="P:mismatch repair"/>
    <property type="evidence" value="ECO:0007669"/>
    <property type="project" value="InterPro"/>
</dbReference>
<dbReference type="GO" id="GO:0140664">
    <property type="term" value="F:ATP-dependent DNA damage sensor activity"/>
    <property type="evidence" value="ECO:0007669"/>
    <property type="project" value="InterPro"/>
</dbReference>
<dbReference type="PROSITE" id="PS50828">
    <property type="entry name" value="SMR"/>
    <property type="match status" value="1"/>
</dbReference>
<keyword evidence="7" id="KW-0540">Nuclease</keyword>
<dbReference type="HAMAP" id="MF_00092">
    <property type="entry name" value="MutS2"/>
    <property type="match status" value="1"/>
</dbReference>
<dbReference type="SMART" id="SM00534">
    <property type="entry name" value="MUTSac"/>
    <property type="match status" value="1"/>
</dbReference>
<evidence type="ECO:0000256" key="9">
    <source>
        <dbReference type="SAM" id="MobiDB-lite"/>
    </source>
</evidence>
<dbReference type="InterPro" id="IPR045076">
    <property type="entry name" value="MutS"/>
</dbReference>
<keyword evidence="6 7" id="KW-0238">DNA-binding</keyword>
<name>A0A0K1Q1M5_9BACT</name>
<reference evidence="11 12" key="1">
    <citation type="submission" date="2015-08" db="EMBL/GenBank/DDBJ databases">
        <authorList>
            <person name="Babu N.S."/>
            <person name="Beckwith C.J."/>
            <person name="Beseler K.G."/>
            <person name="Brison A."/>
            <person name="Carone J.V."/>
            <person name="Caskin T.P."/>
            <person name="Diamond M."/>
            <person name="Durham M.E."/>
            <person name="Foxe J.M."/>
            <person name="Go M."/>
            <person name="Henderson B.A."/>
            <person name="Jones I.B."/>
            <person name="McGettigan J.A."/>
            <person name="Micheletti S.J."/>
            <person name="Nasrallah M.E."/>
            <person name="Ortiz D."/>
            <person name="Piller C.R."/>
            <person name="Privatt S.R."/>
            <person name="Schneider S.L."/>
            <person name="Sharp S."/>
            <person name="Smith T.C."/>
            <person name="Stanton J.D."/>
            <person name="Ullery H.E."/>
            <person name="Wilson R.J."/>
            <person name="Serrano M.G."/>
            <person name="Buck G."/>
            <person name="Lee V."/>
            <person name="Wang Y."/>
            <person name="Carvalho R."/>
            <person name="Voegtly L."/>
            <person name="Shi R."/>
            <person name="Duckworth R."/>
            <person name="Johnson A."/>
            <person name="Loviza R."/>
            <person name="Walstead R."/>
            <person name="Shah Z."/>
            <person name="Kiflezghi M."/>
            <person name="Wade K."/>
            <person name="Ball S.L."/>
            <person name="Bradley K.W."/>
            <person name="Asai D.J."/>
            <person name="Bowman C.A."/>
            <person name="Russell D.A."/>
            <person name="Pope W.H."/>
            <person name="Jacobs-Sera D."/>
            <person name="Hendrix R.W."/>
            <person name="Hatfull G.F."/>
        </authorList>
    </citation>
    <scope>NUCLEOTIDE SEQUENCE [LARGE SCALE GENOMIC DNA]</scope>
    <source>
        <strain evidence="11 12">DSM 27648</strain>
    </source>
</reference>
<evidence type="ECO:0000256" key="6">
    <source>
        <dbReference type="ARBA" id="ARBA00023125"/>
    </source>
</evidence>
<dbReference type="EMBL" id="CP012333">
    <property type="protein sequence ID" value="AKU99642.1"/>
    <property type="molecule type" value="Genomic_DNA"/>
</dbReference>
<dbReference type="Pfam" id="PF01713">
    <property type="entry name" value="Smr"/>
    <property type="match status" value="1"/>
</dbReference>
<comment type="similarity">
    <text evidence="7">Belongs to the DNA mismatch repair MutS family. MutS2 subfamily.</text>
</comment>
<dbReference type="InterPro" id="IPR036187">
    <property type="entry name" value="DNA_mismatch_repair_MutS_sf"/>
</dbReference>
<evidence type="ECO:0000256" key="2">
    <source>
        <dbReference type="ARBA" id="ARBA00022741"/>
    </source>
</evidence>
<dbReference type="Proteomes" id="UP000064967">
    <property type="component" value="Chromosome"/>
</dbReference>
<keyword evidence="2 7" id="KW-0547">Nucleotide-binding</keyword>
<dbReference type="GO" id="GO:0016887">
    <property type="term" value="F:ATP hydrolysis activity"/>
    <property type="evidence" value="ECO:0007669"/>
    <property type="project" value="InterPro"/>
</dbReference>
<evidence type="ECO:0000256" key="7">
    <source>
        <dbReference type="HAMAP-Rule" id="MF_00092"/>
    </source>
</evidence>
<dbReference type="PANTHER" id="PTHR48466:SF2">
    <property type="entry name" value="OS10G0509000 PROTEIN"/>
    <property type="match status" value="1"/>
</dbReference>
<sequence length="830" mass="89863">MTETLRDPCPSKTKNDLEWDRLLEALAHRCASAMGRSLAKALPFASTRSDVRRALDEAREATELLSNGEPLPVSELAEVDDAMGRVSAAGVLAPLEIRDIGRALEAARVLRRFLGARRSRVPALYEACATDPTLDTLADELAGAFDPDGTLSDKASPRLRELRGEYHAARQRMLSRLEELMTRYEAILQDRFVTEREGRYVVPVRSDAHERFPGIVHATSASGATLFVEPRAVIPMGNRLKVLEAEVQREEIAIYTQLSNRIGEMMASVIGAVHALARADVRAAIARLAQDLHLTFPDVTDEARLELHGARHPLLLLDSIVERGPVRFESVVPSDLSIAARHAMVVSGPNAGGKTVALKTMGLSALMVRAGMPVPCAEGSKVGIFEIVLSDVGDDQSLTKSLSTFSAHVSNLARILDDTHQGALVLLDELAGGTDPREGEALAAGMLDSLTARGGAVVVTTHYEGLKALALADDRFVNASMGFDLGTMSPTFRLAQGVPGSSSALAVARRFGLPITVIERAEKFLTREDVQFESVVRKLNDERAALELARAAATRRENEAAEQKHALDVELRNARDREQRHLSKEAEALLAAVRRAREELREVQARIRSKKLDAASAKEAERMLDRVASRFAMGGELEPLTKTAARAGAAGEDTVAVVDASTLKKGMRVWVPRVRAEAEILDLLPDATVRVQAGAMKLVLDAGEIRQLGTRRDEADGKRKPTTARPGEAPRKAEGAAPGDPAGLEAPLQTNDNTCDLRGLRTDDALSLAVTFLDRSINESRRVCFLVHGHGTGALKDAIRRELKASPYVRYFRAGRPGEGGDGVTIAWLT</sequence>
<dbReference type="PATRIC" id="fig|1391654.3.peg.6392"/>
<dbReference type="InterPro" id="IPR027417">
    <property type="entry name" value="P-loop_NTPase"/>
</dbReference>
<proteinExistence type="inferred from homology"/>
<feature type="compositionally biased region" description="Basic and acidic residues" evidence="9">
    <location>
        <begin position="710"/>
        <end position="719"/>
    </location>
</feature>
<comment type="subunit">
    <text evidence="7">Homodimer. Binds to stalled ribosomes, contacting rRNA.</text>
</comment>
<gene>
    <name evidence="7" type="primary">mutS2</name>
    <name evidence="7" type="synonym">rqcU</name>
    <name evidence="11" type="ORF">AKJ09_06306</name>
</gene>
<dbReference type="Gene3D" id="3.30.1370.110">
    <property type="match status" value="1"/>
</dbReference>
<dbReference type="InterPro" id="IPR005747">
    <property type="entry name" value="MutS2"/>
</dbReference>
<dbReference type="GO" id="GO:0005524">
    <property type="term" value="F:ATP binding"/>
    <property type="evidence" value="ECO:0007669"/>
    <property type="project" value="UniProtKB-UniRule"/>
</dbReference>
<dbReference type="InterPro" id="IPR007696">
    <property type="entry name" value="DNA_mismatch_repair_MutS_core"/>
</dbReference>
<dbReference type="AlphaFoldDB" id="A0A0K1Q1M5"/>
<keyword evidence="1 7" id="KW-0699">rRNA-binding</keyword>
<dbReference type="SUPFAM" id="SSF52540">
    <property type="entry name" value="P-loop containing nucleoside triphosphate hydrolases"/>
    <property type="match status" value="1"/>
</dbReference>
<dbReference type="GO" id="GO:0004519">
    <property type="term" value="F:endonuclease activity"/>
    <property type="evidence" value="ECO:0007669"/>
    <property type="project" value="UniProtKB-UniRule"/>
</dbReference>
<dbReference type="EC" id="3.1.-.-" evidence="7"/>
<evidence type="ECO:0000256" key="4">
    <source>
        <dbReference type="ARBA" id="ARBA00022840"/>
    </source>
</evidence>
<feature type="binding site" evidence="7">
    <location>
        <begin position="348"/>
        <end position="355"/>
    </location>
    <ligand>
        <name>ATP</name>
        <dbReference type="ChEBI" id="CHEBI:30616"/>
    </ligand>
</feature>
<keyword evidence="5 7" id="KW-0694">RNA-binding</keyword>
<evidence type="ECO:0000259" key="10">
    <source>
        <dbReference type="PROSITE" id="PS50828"/>
    </source>
</evidence>
<dbReference type="InterPro" id="IPR000432">
    <property type="entry name" value="DNA_mismatch_repair_MutS_C"/>
</dbReference>
<dbReference type="GO" id="GO:0045910">
    <property type="term" value="P:negative regulation of DNA recombination"/>
    <property type="evidence" value="ECO:0007669"/>
    <property type="project" value="InterPro"/>
</dbReference>
<evidence type="ECO:0000313" key="12">
    <source>
        <dbReference type="Proteomes" id="UP000064967"/>
    </source>
</evidence>
<dbReference type="SUPFAM" id="SSF48334">
    <property type="entry name" value="DNA repair protein MutS, domain III"/>
    <property type="match status" value="1"/>
</dbReference>
<dbReference type="FunFam" id="3.40.50.300:FF:000830">
    <property type="entry name" value="Endonuclease MutS2"/>
    <property type="match status" value="1"/>
</dbReference>
<dbReference type="STRING" id="1391654.AKJ09_06306"/>
<comment type="function">
    <text evidence="7">Endonuclease that is involved in the suppression of homologous recombination and thus may have a key role in the control of bacterial genetic diversity.</text>
</comment>
<evidence type="ECO:0000313" key="11">
    <source>
        <dbReference type="EMBL" id="AKU99642.1"/>
    </source>
</evidence>
<evidence type="ECO:0000256" key="3">
    <source>
        <dbReference type="ARBA" id="ARBA00022801"/>
    </source>
</evidence>
<dbReference type="Gene3D" id="3.40.50.300">
    <property type="entry name" value="P-loop containing nucleotide triphosphate hydrolases"/>
    <property type="match status" value="1"/>
</dbReference>
<dbReference type="RefSeq" id="WP_240488616.1">
    <property type="nucleotide sequence ID" value="NZ_CP012333.1"/>
</dbReference>
<organism evidence="11 12">
    <name type="scientific">Labilithrix luteola</name>
    <dbReference type="NCBI Taxonomy" id="1391654"/>
    <lineage>
        <taxon>Bacteria</taxon>
        <taxon>Pseudomonadati</taxon>
        <taxon>Myxococcota</taxon>
        <taxon>Polyangia</taxon>
        <taxon>Polyangiales</taxon>
        <taxon>Labilitrichaceae</taxon>
        <taxon>Labilithrix</taxon>
    </lineage>
</organism>
<feature type="region of interest" description="Disordered" evidence="9">
    <location>
        <begin position="710"/>
        <end position="751"/>
    </location>
</feature>
<dbReference type="InterPro" id="IPR002625">
    <property type="entry name" value="Smr_dom"/>
</dbReference>
<feature type="coiled-coil region" evidence="8">
    <location>
        <begin position="536"/>
        <end position="620"/>
    </location>
</feature>
<keyword evidence="7" id="KW-0255">Endonuclease</keyword>
<dbReference type="GO" id="GO:0072344">
    <property type="term" value="P:rescue of stalled ribosome"/>
    <property type="evidence" value="ECO:0007669"/>
    <property type="project" value="UniProtKB-UniRule"/>
</dbReference>
<dbReference type="InterPro" id="IPR036063">
    <property type="entry name" value="Smr_dom_sf"/>
</dbReference>
<evidence type="ECO:0000256" key="8">
    <source>
        <dbReference type="SAM" id="Coils"/>
    </source>
</evidence>
<evidence type="ECO:0000256" key="5">
    <source>
        <dbReference type="ARBA" id="ARBA00022884"/>
    </source>
</evidence>
<dbReference type="SMART" id="SM00533">
    <property type="entry name" value="MUTSd"/>
    <property type="match status" value="1"/>
</dbReference>
<keyword evidence="12" id="KW-1185">Reference proteome</keyword>